<reference evidence="1 2" key="1">
    <citation type="submission" date="2016-10" db="EMBL/GenBank/DDBJ databases">
        <title>Rodentibacter gen. nov. and new species.</title>
        <authorList>
            <person name="Christensen H."/>
        </authorList>
    </citation>
    <scope>NUCLEOTIDE SEQUENCE [LARGE SCALE GENOMIC DNA]</scope>
    <source>
        <strain evidence="1 2">Ac81</strain>
    </source>
</reference>
<dbReference type="EMBL" id="MLAG01000037">
    <property type="protein sequence ID" value="OOF81963.1"/>
    <property type="molecule type" value="Genomic_DNA"/>
</dbReference>
<accession>A0A1V3KXV2</accession>
<dbReference type="RefSeq" id="WP_077496957.1">
    <property type="nucleotide sequence ID" value="NZ_MLAG01000037.1"/>
</dbReference>
<gene>
    <name evidence="1" type="ORF">BKG92_07525</name>
</gene>
<organism evidence="1 2">
    <name type="scientific">Rodentibacter ratti</name>
    <dbReference type="NCBI Taxonomy" id="1906745"/>
    <lineage>
        <taxon>Bacteria</taxon>
        <taxon>Pseudomonadati</taxon>
        <taxon>Pseudomonadota</taxon>
        <taxon>Gammaproteobacteria</taxon>
        <taxon>Pasteurellales</taxon>
        <taxon>Pasteurellaceae</taxon>
        <taxon>Rodentibacter</taxon>
    </lineage>
</organism>
<comment type="caution">
    <text evidence="1">The sequence shown here is derived from an EMBL/GenBank/DDBJ whole genome shotgun (WGS) entry which is preliminary data.</text>
</comment>
<name>A0A1V3KXV2_9PAST</name>
<sequence length="244" mass="28647">MPDWCKNKLTVCGSEAEIDAIKPFLFGKHSRAGELEVDFNALEVCPESLSIPFTDDATRAQILLMLPEDTPLRESFIQGHFNDEDANVAHLLMEIKHHNIKTIGELIKWFMEDNEREFKHCLDLKLGRQYVANLIQFGQETCHDWHEKHWGTNLNAETRLIDDEGKEVICFFDTTCSEPKVWFELLCQRFPHVEWVFEYFSINGFYAGKIHFKDKIFSYQYFSEYSEVGNFAYDVFDYIDGDEK</sequence>
<evidence type="ECO:0008006" key="3">
    <source>
        <dbReference type="Google" id="ProtNLM"/>
    </source>
</evidence>
<dbReference type="AlphaFoldDB" id="A0A1V3KXV2"/>
<proteinExistence type="predicted"/>
<protein>
    <recommendedName>
        <fullName evidence="3">YubB ferredoxin-like domain-containing protein</fullName>
    </recommendedName>
</protein>
<evidence type="ECO:0000313" key="2">
    <source>
        <dbReference type="Proteomes" id="UP000188573"/>
    </source>
</evidence>
<dbReference type="Proteomes" id="UP000188573">
    <property type="component" value="Unassembled WGS sequence"/>
</dbReference>
<keyword evidence="2" id="KW-1185">Reference proteome</keyword>
<evidence type="ECO:0000313" key="1">
    <source>
        <dbReference type="EMBL" id="OOF81963.1"/>
    </source>
</evidence>